<dbReference type="InterPro" id="IPR029063">
    <property type="entry name" value="SAM-dependent_MTases_sf"/>
</dbReference>
<keyword evidence="4" id="KW-0680">Restriction system</keyword>
<dbReference type="GO" id="GO:0009307">
    <property type="term" value="P:DNA restriction-modification system"/>
    <property type="evidence" value="ECO:0007669"/>
    <property type="project" value="UniProtKB-KW"/>
</dbReference>
<comment type="catalytic activity">
    <reaction evidence="5 8">
        <text>a 2'-deoxycytidine in DNA + S-adenosyl-L-methionine = a 5-methyl-2'-deoxycytidine in DNA + S-adenosyl-L-homocysteine + H(+)</text>
        <dbReference type="Rhea" id="RHEA:13681"/>
        <dbReference type="Rhea" id="RHEA-COMP:11369"/>
        <dbReference type="Rhea" id="RHEA-COMP:11370"/>
        <dbReference type="ChEBI" id="CHEBI:15378"/>
        <dbReference type="ChEBI" id="CHEBI:57856"/>
        <dbReference type="ChEBI" id="CHEBI:59789"/>
        <dbReference type="ChEBI" id="CHEBI:85452"/>
        <dbReference type="ChEBI" id="CHEBI:85454"/>
        <dbReference type="EC" id="2.1.1.37"/>
    </reaction>
</comment>
<evidence type="ECO:0000256" key="2">
    <source>
        <dbReference type="ARBA" id="ARBA00022679"/>
    </source>
</evidence>
<evidence type="ECO:0000256" key="7">
    <source>
        <dbReference type="RuleBase" id="RU000416"/>
    </source>
</evidence>
<accession>A0A1G8FR15</accession>
<dbReference type="InterPro" id="IPR018117">
    <property type="entry name" value="C5_DNA_meth_AS"/>
</dbReference>
<dbReference type="Gene3D" id="3.90.120.10">
    <property type="entry name" value="DNA Methylase, subunit A, domain 2"/>
    <property type="match status" value="1"/>
</dbReference>
<dbReference type="EMBL" id="FNDG01000008">
    <property type="protein sequence ID" value="SDH84561.1"/>
    <property type="molecule type" value="Genomic_DNA"/>
</dbReference>
<dbReference type="PROSITE" id="PS00094">
    <property type="entry name" value="C5_MTASE_1"/>
    <property type="match status" value="1"/>
</dbReference>
<dbReference type="GO" id="GO:0032259">
    <property type="term" value="P:methylation"/>
    <property type="evidence" value="ECO:0007669"/>
    <property type="project" value="UniProtKB-KW"/>
</dbReference>
<dbReference type="STRING" id="29435.SAMN05216588_1086"/>
<dbReference type="RefSeq" id="WP_084304996.1">
    <property type="nucleotide sequence ID" value="NZ_FNDG01000008.1"/>
</dbReference>
<evidence type="ECO:0000256" key="3">
    <source>
        <dbReference type="ARBA" id="ARBA00022691"/>
    </source>
</evidence>
<evidence type="ECO:0000313" key="9">
    <source>
        <dbReference type="EMBL" id="SDH84561.1"/>
    </source>
</evidence>
<keyword evidence="2 6" id="KW-0808">Transferase</keyword>
<evidence type="ECO:0000256" key="6">
    <source>
        <dbReference type="PROSITE-ProRule" id="PRU01016"/>
    </source>
</evidence>
<evidence type="ECO:0000256" key="1">
    <source>
        <dbReference type="ARBA" id="ARBA00022603"/>
    </source>
</evidence>
<dbReference type="EC" id="2.1.1.37" evidence="8"/>
<gene>
    <name evidence="9" type="ORF">SAMN05216588_1086</name>
</gene>
<dbReference type="GO" id="GO:0003886">
    <property type="term" value="F:DNA (cytosine-5-)-methyltransferase activity"/>
    <property type="evidence" value="ECO:0007669"/>
    <property type="project" value="UniProtKB-EC"/>
</dbReference>
<dbReference type="AlphaFoldDB" id="A0A1G8FR15"/>
<organism evidence="9 10">
    <name type="scientific">Phytopseudomonas flavescens</name>
    <dbReference type="NCBI Taxonomy" id="29435"/>
    <lineage>
        <taxon>Bacteria</taxon>
        <taxon>Pseudomonadati</taxon>
        <taxon>Pseudomonadota</taxon>
        <taxon>Gammaproteobacteria</taxon>
        <taxon>Pseudomonadales</taxon>
        <taxon>Pseudomonadaceae</taxon>
        <taxon>Phytopseudomonas</taxon>
    </lineage>
</organism>
<dbReference type="PROSITE" id="PS51679">
    <property type="entry name" value="SAM_MT_C5"/>
    <property type="match status" value="1"/>
</dbReference>
<dbReference type="PANTHER" id="PTHR10629:SF52">
    <property type="entry name" value="DNA (CYTOSINE-5)-METHYLTRANSFERASE 1"/>
    <property type="match status" value="1"/>
</dbReference>
<reference evidence="9 10" key="1">
    <citation type="submission" date="2016-10" db="EMBL/GenBank/DDBJ databases">
        <authorList>
            <person name="de Groot N.N."/>
        </authorList>
    </citation>
    <scope>NUCLEOTIDE SEQUENCE [LARGE SCALE GENOMIC DNA]</scope>
    <source>
        <strain evidence="9 10">LMG 18387</strain>
    </source>
</reference>
<dbReference type="Gene3D" id="3.40.50.150">
    <property type="entry name" value="Vaccinia Virus protein VP39"/>
    <property type="match status" value="1"/>
</dbReference>
<proteinExistence type="inferred from homology"/>
<evidence type="ECO:0000313" key="10">
    <source>
        <dbReference type="Proteomes" id="UP000198606"/>
    </source>
</evidence>
<protein>
    <recommendedName>
        <fullName evidence="8">Cytosine-specific methyltransferase</fullName>
        <ecNumber evidence="8">2.1.1.37</ecNumber>
    </recommendedName>
</protein>
<dbReference type="InterPro" id="IPR001525">
    <property type="entry name" value="C5_MeTfrase"/>
</dbReference>
<evidence type="ECO:0000256" key="8">
    <source>
        <dbReference type="RuleBase" id="RU000417"/>
    </source>
</evidence>
<dbReference type="Pfam" id="PF00145">
    <property type="entry name" value="DNA_methylase"/>
    <property type="match status" value="1"/>
</dbReference>
<keyword evidence="3 6" id="KW-0949">S-adenosyl-L-methionine</keyword>
<keyword evidence="1 6" id="KW-0489">Methyltransferase</keyword>
<dbReference type="SUPFAM" id="SSF53335">
    <property type="entry name" value="S-adenosyl-L-methionine-dependent methyltransferases"/>
    <property type="match status" value="1"/>
</dbReference>
<evidence type="ECO:0000256" key="5">
    <source>
        <dbReference type="ARBA" id="ARBA00047422"/>
    </source>
</evidence>
<dbReference type="NCBIfam" id="TIGR00675">
    <property type="entry name" value="dcm"/>
    <property type="match status" value="1"/>
</dbReference>
<dbReference type="InterPro" id="IPR050390">
    <property type="entry name" value="C5-Methyltransferase"/>
</dbReference>
<evidence type="ECO:0000256" key="4">
    <source>
        <dbReference type="ARBA" id="ARBA00022747"/>
    </source>
</evidence>
<comment type="similarity">
    <text evidence="6 7">Belongs to the class I-like SAM-binding methyltransferase superfamily. C5-methyltransferase family.</text>
</comment>
<dbReference type="PRINTS" id="PR00105">
    <property type="entry name" value="C5METTRFRASE"/>
</dbReference>
<dbReference type="Proteomes" id="UP000198606">
    <property type="component" value="Unassembled WGS sequence"/>
</dbReference>
<name>A0A1G8FR15_9GAMM</name>
<feature type="active site" evidence="6">
    <location>
        <position position="78"/>
    </location>
</feature>
<dbReference type="PANTHER" id="PTHR10629">
    <property type="entry name" value="CYTOSINE-SPECIFIC METHYLTRANSFERASE"/>
    <property type="match status" value="1"/>
</dbReference>
<sequence>MLTLLDLFSGCGGLTLGSKQAGFTTELAVDIDPILSSSFGLNFPAIPFLNADVTTLTSDRLKALLPRGVDGVIGGPPCQAFSGMGRGLADDPRRSLLGEFFRIVATVKPAFFMMENVPGLVFPANRHVLEEAIASLRGKWQIVGPVVLDASDFGAPTKRRRVFVFGFDKQRMRVPSLESLTQSDALRVNVHDAIGDLATSTTVRGNPNLWKYGARKASAYAQKLRAESGVFTSHQLTEHRAETVERFQSVPQGGVDPVGKYKRLAWDGLCPTLRAGTGSDRGSYQAVRPLHPLENRVITPRECARLQGFPDDFIFHPTVWHSCRMIGNSVSPIIAATLLSNIRASLEHDPVVSGREKQPLEMATP</sequence>